<dbReference type="RefSeq" id="XP_067713170.1">
    <property type="nucleotide sequence ID" value="XM_067857069.1"/>
</dbReference>
<evidence type="ECO:0000313" key="2">
    <source>
        <dbReference type="Proteomes" id="UP001497744"/>
    </source>
</evidence>
<evidence type="ECO:0000313" key="1">
    <source>
        <dbReference type="EMBL" id="GIX61099.1"/>
    </source>
</evidence>
<dbReference type="AlphaFoldDB" id="A0AAV4LMQ7"/>
<gene>
    <name evidence="1" type="ORF">BcabD6B2_05340</name>
</gene>
<keyword evidence="2" id="KW-1185">Reference proteome</keyword>
<name>A0AAV4LMQ7_BABCB</name>
<comment type="caution">
    <text evidence="1">The sequence shown here is derived from an EMBL/GenBank/DDBJ whole genome shotgun (WGS) entry which is preliminary data.</text>
</comment>
<reference evidence="1 2" key="1">
    <citation type="submission" date="2021-06" db="EMBL/GenBank/DDBJ databases">
        <title>Genome sequence of Babesia caballi.</title>
        <authorList>
            <person name="Yamagishi J."/>
            <person name="Kidaka T."/>
            <person name="Ochi A."/>
        </authorList>
    </citation>
    <scope>NUCLEOTIDE SEQUENCE [LARGE SCALE GENOMIC DNA]</scope>
    <source>
        <strain evidence="1">USDA-D6B2</strain>
    </source>
</reference>
<dbReference type="GeneID" id="94192582"/>
<organism evidence="1 2">
    <name type="scientific">Babesia caballi</name>
    <dbReference type="NCBI Taxonomy" id="5871"/>
    <lineage>
        <taxon>Eukaryota</taxon>
        <taxon>Sar</taxon>
        <taxon>Alveolata</taxon>
        <taxon>Apicomplexa</taxon>
        <taxon>Aconoidasida</taxon>
        <taxon>Piroplasmida</taxon>
        <taxon>Babesiidae</taxon>
        <taxon>Babesia</taxon>
    </lineage>
</organism>
<accession>A0AAV4LMQ7</accession>
<dbReference type="Proteomes" id="UP001497744">
    <property type="component" value="Unassembled WGS sequence"/>
</dbReference>
<protein>
    <submittedName>
        <fullName evidence="1">Starch-binding associating with outer membrane family protein</fullName>
    </submittedName>
</protein>
<dbReference type="EMBL" id="BPLF01000001">
    <property type="protein sequence ID" value="GIX61099.1"/>
    <property type="molecule type" value="Genomic_DNA"/>
</dbReference>
<sequence>MSQLYIQRSKAIVNEEFNTDSVFTSPGDWESRMDFLMRRHPHSEFKIACVFPQAGFLKRILLPINPSLGGRSFAQFKVNTDDYNNPLKNLFYIHFVFDQGCEWHVAHCYLSRQP</sequence>
<proteinExistence type="predicted"/>